<dbReference type="Proteomes" id="UP000507470">
    <property type="component" value="Unassembled WGS sequence"/>
</dbReference>
<dbReference type="PROSITE" id="PS50283">
    <property type="entry name" value="NA_SOLUT_SYMP_3"/>
    <property type="match status" value="1"/>
</dbReference>
<evidence type="ECO:0000256" key="3">
    <source>
        <dbReference type="ARBA" id="ARBA00022692"/>
    </source>
</evidence>
<evidence type="ECO:0000256" key="1">
    <source>
        <dbReference type="ARBA" id="ARBA00004141"/>
    </source>
</evidence>
<dbReference type="EMBL" id="CACVKT020008334">
    <property type="protein sequence ID" value="CAC5414163.1"/>
    <property type="molecule type" value="Genomic_DNA"/>
</dbReference>
<evidence type="ECO:0000256" key="4">
    <source>
        <dbReference type="ARBA" id="ARBA00022989"/>
    </source>
</evidence>
<evidence type="ECO:0000256" key="2">
    <source>
        <dbReference type="ARBA" id="ARBA00006434"/>
    </source>
</evidence>
<feature type="transmembrane region" description="Helical" evidence="7">
    <location>
        <begin position="177"/>
        <end position="206"/>
    </location>
</feature>
<feature type="transmembrane region" description="Helical" evidence="7">
    <location>
        <begin position="69"/>
        <end position="89"/>
    </location>
</feature>
<dbReference type="Gene3D" id="1.20.1730.10">
    <property type="entry name" value="Sodium/glucose cotransporter"/>
    <property type="match status" value="1"/>
</dbReference>
<evidence type="ECO:0000313" key="9">
    <source>
        <dbReference type="Proteomes" id="UP000507470"/>
    </source>
</evidence>
<comment type="subcellular location">
    <subcellularLocation>
        <location evidence="1">Membrane</location>
        <topology evidence="1">Multi-pass membrane protein</topology>
    </subcellularLocation>
</comment>
<dbReference type="InterPro" id="IPR038377">
    <property type="entry name" value="Na/Glc_symporter_sf"/>
</dbReference>
<dbReference type="PANTHER" id="PTHR11819:SF195">
    <property type="entry name" value="SODIUM_GLUCOSE COTRANSPORTER 4"/>
    <property type="match status" value="1"/>
</dbReference>
<dbReference type="PANTHER" id="PTHR11819">
    <property type="entry name" value="SOLUTE CARRIER FAMILY 5"/>
    <property type="match status" value="1"/>
</dbReference>
<dbReference type="OrthoDB" id="6132759at2759"/>
<protein>
    <submittedName>
        <fullName evidence="8">SLC5A11</fullName>
    </submittedName>
</protein>
<feature type="transmembrane region" description="Helical" evidence="7">
    <location>
        <begin position="218"/>
        <end position="237"/>
    </location>
</feature>
<sequence>MRSCPKEELMPYLILKTENKTVSLYKVGGYSAMTEKYMKAIPSERNDNLTCGLPRSDAFHLFLDADGTVFPWPGLVMQATVGCIWYWCFDQVMVQRTIAAKNLSHTKGGVLMTCFLKVLPLFTMVFPGMISRILFTDEVGCADTEVCKKVCDNEVGCSNIAYAKLVMEILPNGLRGFMIAVMLSAIMSSLTSIFNSASTIFTIDVWRKIRKSAGERELLLVGRLFVTLMCGISILFLPLVKAAEGGMVFAYINAVDSILAYPIGMMFLMSIFWTGATEQGCFYGLLLANCVGVARLILMFVYPEPACGDHDGRPAFLSKVHFLYFGVIINIFTVLSIISISFMTKCNRRTDKELQGCTWWTRLKPNRYDIRCADQTDTTVFSTQMDILNTEGENKSTFTDRIDASMPKEVSEEVSLPVLRRITNFLFGKITSSKSSEFGMNERREFLTENNTIKNMLNVLVVLLFCIIALLIGIYH</sequence>
<comment type="similarity">
    <text evidence="2 6">Belongs to the sodium:solute symporter (SSF) (TC 2.A.21) family.</text>
</comment>
<dbReference type="InterPro" id="IPR001734">
    <property type="entry name" value="Na/solute_symporter"/>
</dbReference>
<feature type="transmembrane region" description="Helical" evidence="7">
    <location>
        <begin position="456"/>
        <end position="475"/>
    </location>
</feature>
<evidence type="ECO:0000256" key="7">
    <source>
        <dbReference type="SAM" id="Phobius"/>
    </source>
</evidence>
<dbReference type="AlphaFoldDB" id="A0A6J8E2D7"/>
<proteinExistence type="inferred from homology"/>
<keyword evidence="9" id="KW-1185">Reference proteome</keyword>
<organism evidence="8 9">
    <name type="scientific">Mytilus coruscus</name>
    <name type="common">Sea mussel</name>
    <dbReference type="NCBI Taxonomy" id="42192"/>
    <lineage>
        <taxon>Eukaryota</taxon>
        <taxon>Metazoa</taxon>
        <taxon>Spiralia</taxon>
        <taxon>Lophotrochozoa</taxon>
        <taxon>Mollusca</taxon>
        <taxon>Bivalvia</taxon>
        <taxon>Autobranchia</taxon>
        <taxon>Pteriomorphia</taxon>
        <taxon>Mytilida</taxon>
        <taxon>Mytiloidea</taxon>
        <taxon>Mytilidae</taxon>
        <taxon>Mytilinae</taxon>
        <taxon>Mytilus</taxon>
    </lineage>
</organism>
<reference evidence="8 9" key="1">
    <citation type="submission" date="2020-06" db="EMBL/GenBank/DDBJ databases">
        <authorList>
            <person name="Li R."/>
            <person name="Bekaert M."/>
        </authorList>
    </citation>
    <scope>NUCLEOTIDE SEQUENCE [LARGE SCALE GENOMIC DNA]</scope>
    <source>
        <strain evidence="9">wild</strain>
    </source>
</reference>
<feature type="transmembrane region" description="Helical" evidence="7">
    <location>
        <begin position="280"/>
        <end position="302"/>
    </location>
</feature>
<accession>A0A6J8E2D7</accession>
<evidence type="ECO:0000256" key="5">
    <source>
        <dbReference type="ARBA" id="ARBA00023136"/>
    </source>
</evidence>
<feature type="transmembrane region" description="Helical" evidence="7">
    <location>
        <begin position="110"/>
        <end position="130"/>
    </location>
</feature>
<dbReference type="NCBIfam" id="TIGR00813">
    <property type="entry name" value="sss"/>
    <property type="match status" value="1"/>
</dbReference>
<feature type="transmembrane region" description="Helical" evidence="7">
    <location>
        <begin position="249"/>
        <end position="273"/>
    </location>
</feature>
<keyword evidence="3 7" id="KW-0812">Transmembrane</keyword>
<evidence type="ECO:0000256" key="6">
    <source>
        <dbReference type="RuleBase" id="RU362091"/>
    </source>
</evidence>
<dbReference type="GO" id="GO:0005412">
    <property type="term" value="F:D-glucose:sodium symporter activity"/>
    <property type="evidence" value="ECO:0007669"/>
    <property type="project" value="TreeGrafter"/>
</dbReference>
<dbReference type="Pfam" id="PF00474">
    <property type="entry name" value="SSF"/>
    <property type="match status" value="1"/>
</dbReference>
<feature type="transmembrane region" description="Helical" evidence="7">
    <location>
        <begin position="322"/>
        <end position="343"/>
    </location>
</feature>
<keyword evidence="5 7" id="KW-0472">Membrane</keyword>
<gene>
    <name evidence="8" type="ORF">MCOR_47003</name>
</gene>
<name>A0A6J8E2D7_MYTCO</name>
<dbReference type="GO" id="GO:0005886">
    <property type="term" value="C:plasma membrane"/>
    <property type="evidence" value="ECO:0007669"/>
    <property type="project" value="TreeGrafter"/>
</dbReference>
<evidence type="ECO:0000313" key="8">
    <source>
        <dbReference type="EMBL" id="CAC5414163.1"/>
    </source>
</evidence>
<keyword evidence="4 7" id="KW-1133">Transmembrane helix</keyword>